<feature type="domain" description="RRM" evidence="6">
    <location>
        <begin position="133"/>
        <end position="212"/>
    </location>
</feature>
<sequence length="550" mass="60960">MDDDIDKLLEQGLNPSKVQVRCSVISSRDDTSRSSKSSRERQSSRRERRSRERSRERRSSRRDRSRDRHGRRSRRSSSRSRSRDSRRRSRRSNSRSRSKEAPAPEAPRARSTSAERVERAKQRELMELTRDHRTIFVGQLTQKVRERELEKFFGSLGKLEHVLLIRDKFTNKSKGFAYVEFSNLEDIPKVLTMNGQVPSFQSFPIMIKASEAEKNFAAKKDAVFSSGPTTKASASGYSGATAASSSGYSSTSTGLSLAAASRVYCGNLHSNITEEDLKAVFSAFGDVVNVIINRDDMGRSKGFGFVQFASPEEANLALNKANGLELAGNFIKVGPVKEGEGVSGSSYHQYQGSGYRDSGPSSFNNKSYGGNWKLEDEEGTGGLTLNSISRTQLMAKLAGGTGLMQPPASVQPSVHQLPVAPSVVNAQNQRAAASAAADIEGRDSMCFVVRNMFDLQKEKRSGNPDWHTEIQQDVEDECSRYGKVLHTHVEKTKEGGLVYVCFANLSASREAAHCLHGRWFNCRQISVRFMPPQEYAGMFPAARAMIAAHK</sequence>
<keyword evidence="8" id="KW-1185">Reference proteome</keyword>
<dbReference type="OrthoDB" id="5411533at2759"/>
<feature type="domain" description="RRM" evidence="6">
    <location>
        <begin position="261"/>
        <end position="338"/>
    </location>
</feature>
<evidence type="ECO:0000256" key="2">
    <source>
        <dbReference type="ARBA" id="ARBA00022737"/>
    </source>
</evidence>
<keyword evidence="2" id="KW-0677">Repeat</keyword>
<keyword evidence="3 4" id="KW-0694">RNA-binding</keyword>
<dbReference type="EMBL" id="JNBS01002471">
    <property type="protein sequence ID" value="OQR90951.1"/>
    <property type="molecule type" value="Genomic_DNA"/>
</dbReference>
<gene>
    <name evidence="7" type="ORF">THRCLA_09140</name>
</gene>
<dbReference type="Proteomes" id="UP000243217">
    <property type="component" value="Unassembled WGS sequence"/>
</dbReference>
<keyword evidence="1" id="KW-0597">Phosphoprotein</keyword>
<evidence type="ECO:0000313" key="8">
    <source>
        <dbReference type="Proteomes" id="UP000243217"/>
    </source>
</evidence>
<dbReference type="Pfam" id="PF15519">
    <property type="entry name" value="RBM39linker"/>
    <property type="match status" value="1"/>
</dbReference>
<evidence type="ECO:0000256" key="4">
    <source>
        <dbReference type="PROSITE-ProRule" id="PRU00176"/>
    </source>
</evidence>
<dbReference type="CDD" id="cd12285">
    <property type="entry name" value="RRM3_RBM39_like"/>
    <property type="match status" value="1"/>
</dbReference>
<dbReference type="PANTHER" id="PTHR48036">
    <property type="entry name" value="SPLICING FACTOR (PAD-1), PUTATIVE (AFU_ORTHOLOGUE AFUA_1G15810)-RELATED"/>
    <property type="match status" value="1"/>
</dbReference>
<evidence type="ECO:0000256" key="5">
    <source>
        <dbReference type="SAM" id="MobiDB-lite"/>
    </source>
</evidence>
<dbReference type="STRING" id="74557.A0A1V9YZ14"/>
<organism evidence="7 8">
    <name type="scientific">Thraustotheca clavata</name>
    <dbReference type="NCBI Taxonomy" id="74557"/>
    <lineage>
        <taxon>Eukaryota</taxon>
        <taxon>Sar</taxon>
        <taxon>Stramenopiles</taxon>
        <taxon>Oomycota</taxon>
        <taxon>Saprolegniomycetes</taxon>
        <taxon>Saprolegniales</taxon>
        <taxon>Achlyaceae</taxon>
        <taxon>Thraustotheca</taxon>
    </lineage>
</organism>
<dbReference type="SMART" id="SM00360">
    <property type="entry name" value="RRM"/>
    <property type="match status" value="3"/>
</dbReference>
<dbReference type="GO" id="GO:0003723">
    <property type="term" value="F:RNA binding"/>
    <property type="evidence" value="ECO:0007669"/>
    <property type="project" value="UniProtKB-UniRule"/>
</dbReference>
<dbReference type="GO" id="GO:0005634">
    <property type="term" value="C:nucleus"/>
    <property type="evidence" value="ECO:0007669"/>
    <property type="project" value="InterPro"/>
</dbReference>
<protein>
    <recommendedName>
        <fullName evidence="6">RRM domain-containing protein</fullName>
    </recommendedName>
</protein>
<dbReference type="Gene3D" id="3.30.70.330">
    <property type="match status" value="3"/>
</dbReference>
<dbReference type="InterPro" id="IPR035979">
    <property type="entry name" value="RBD_domain_sf"/>
</dbReference>
<dbReference type="Pfam" id="PF00076">
    <property type="entry name" value="RRM_1"/>
    <property type="match status" value="2"/>
</dbReference>
<dbReference type="InterPro" id="IPR006509">
    <property type="entry name" value="RBM39_SF"/>
</dbReference>
<dbReference type="GO" id="GO:0006397">
    <property type="term" value="P:mRNA processing"/>
    <property type="evidence" value="ECO:0007669"/>
    <property type="project" value="InterPro"/>
</dbReference>
<reference evidence="7 8" key="1">
    <citation type="journal article" date="2014" name="Genome Biol. Evol.">
        <title>The secreted proteins of Achlya hypogyna and Thraustotheca clavata identify the ancestral oomycete secretome and reveal gene acquisitions by horizontal gene transfer.</title>
        <authorList>
            <person name="Misner I."/>
            <person name="Blouin N."/>
            <person name="Leonard G."/>
            <person name="Richards T.A."/>
            <person name="Lane C.E."/>
        </authorList>
    </citation>
    <scope>NUCLEOTIDE SEQUENCE [LARGE SCALE GENOMIC DNA]</scope>
    <source>
        <strain evidence="7 8">ATCC 34112</strain>
    </source>
</reference>
<dbReference type="AlphaFoldDB" id="A0A1V9YZ14"/>
<dbReference type="InterPro" id="IPR012677">
    <property type="entry name" value="Nucleotide-bd_a/b_plait_sf"/>
</dbReference>
<dbReference type="InterPro" id="IPR029123">
    <property type="entry name" value="RBM39_linker"/>
</dbReference>
<dbReference type="PROSITE" id="PS50102">
    <property type="entry name" value="RRM"/>
    <property type="match status" value="2"/>
</dbReference>
<name>A0A1V9YZ14_9STRA</name>
<feature type="compositionally biased region" description="Basic and acidic residues" evidence="5">
    <location>
        <begin position="27"/>
        <end position="66"/>
    </location>
</feature>
<feature type="compositionally biased region" description="Basic residues" evidence="5">
    <location>
        <begin position="67"/>
        <end position="96"/>
    </location>
</feature>
<evidence type="ECO:0000313" key="7">
    <source>
        <dbReference type="EMBL" id="OQR90951.1"/>
    </source>
</evidence>
<feature type="region of interest" description="Disordered" evidence="5">
    <location>
        <begin position="1"/>
        <end position="119"/>
    </location>
</feature>
<dbReference type="NCBIfam" id="TIGR01622">
    <property type="entry name" value="SF-CC1"/>
    <property type="match status" value="1"/>
</dbReference>
<evidence type="ECO:0000256" key="1">
    <source>
        <dbReference type="ARBA" id="ARBA00022553"/>
    </source>
</evidence>
<dbReference type="InterPro" id="IPR000504">
    <property type="entry name" value="RRM_dom"/>
</dbReference>
<accession>A0A1V9YZ14</accession>
<dbReference type="SUPFAM" id="SSF54928">
    <property type="entry name" value="RNA-binding domain, RBD"/>
    <property type="match status" value="2"/>
</dbReference>
<evidence type="ECO:0000259" key="6">
    <source>
        <dbReference type="PROSITE" id="PS50102"/>
    </source>
</evidence>
<evidence type="ECO:0000256" key="3">
    <source>
        <dbReference type="ARBA" id="ARBA00022884"/>
    </source>
</evidence>
<comment type="caution">
    <text evidence="7">The sequence shown here is derived from an EMBL/GenBank/DDBJ whole genome shotgun (WGS) entry which is preliminary data.</text>
</comment>
<proteinExistence type="predicted"/>